<keyword evidence="2" id="KW-1185">Reference proteome</keyword>
<organism evidence="1 2">
    <name type="scientific">Irpex rosettiformis</name>
    <dbReference type="NCBI Taxonomy" id="378272"/>
    <lineage>
        <taxon>Eukaryota</taxon>
        <taxon>Fungi</taxon>
        <taxon>Dikarya</taxon>
        <taxon>Basidiomycota</taxon>
        <taxon>Agaricomycotina</taxon>
        <taxon>Agaricomycetes</taxon>
        <taxon>Polyporales</taxon>
        <taxon>Irpicaceae</taxon>
        <taxon>Irpex</taxon>
    </lineage>
</organism>
<accession>A0ACB8UG01</accession>
<name>A0ACB8UG01_9APHY</name>
<evidence type="ECO:0000313" key="2">
    <source>
        <dbReference type="Proteomes" id="UP001055072"/>
    </source>
</evidence>
<sequence>MVFQWEPETQYNLGDVVMYESHKYKIVQPHRSQADWTPPVTPALWARLPEEYGAPSEPQPGYQPPSYQQPQQPQAVPEKSWDEHSHQKVDIPPEEQKKNWWDLDEKRKKELEIGGGLALGAALLGGGLFAYNHHKKGEEEKKAQAWGLQNWLKDAQSRTQDFHQHGPRGPVTWVLVQGNNFPANPYPGGEEDGRTLYIARAFHEGSIQVGKTAGHWTNGAVIGYAHKEIAVPTFEVLLADPRAVQWVDAKGHFKPQDLNVRPVEAGREADGTPIYIAQAHLNNGVHPGKASPHLDGAFITYGGTEKEVDRYRVLVYV</sequence>
<evidence type="ECO:0000313" key="1">
    <source>
        <dbReference type="EMBL" id="KAI0093201.1"/>
    </source>
</evidence>
<comment type="caution">
    <text evidence="1">The sequence shown here is derived from an EMBL/GenBank/DDBJ whole genome shotgun (WGS) entry which is preliminary data.</text>
</comment>
<gene>
    <name evidence="1" type="ORF">BDY19DRAFT_902984</name>
</gene>
<dbReference type="EMBL" id="MU274902">
    <property type="protein sequence ID" value="KAI0093201.1"/>
    <property type="molecule type" value="Genomic_DNA"/>
</dbReference>
<proteinExistence type="predicted"/>
<reference evidence="1" key="1">
    <citation type="journal article" date="2021" name="Environ. Microbiol.">
        <title>Gene family expansions and transcriptome signatures uncover fungal adaptations to wood decay.</title>
        <authorList>
            <person name="Hage H."/>
            <person name="Miyauchi S."/>
            <person name="Viragh M."/>
            <person name="Drula E."/>
            <person name="Min B."/>
            <person name="Chaduli D."/>
            <person name="Navarro D."/>
            <person name="Favel A."/>
            <person name="Norest M."/>
            <person name="Lesage-Meessen L."/>
            <person name="Balint B."/>
            <person name="Merenyi Z."/>
            <person name="de Eugenio L."/>
            <person name="Morin E."/>
            <person name="Martinez A.T."/>
            <person name="Baldrian P."/>
            <person name="Stursova M."/>
            <person name="Martinez M.J."/>
            <person name="Novotny C."/>
            <person name="Magnuson J.K."/>
            <person name="Spatafora J.W."/>
            <person name="Maurice S."/>
            <person name="Pangilinan J."/>
            <person name="Andreopoulos W."/>
            <person name="LaButti K."/>
            <person name="Hundley H."/>
            <person name="Na H."/>
            <person name="Kuo A."/>
            <person name="Barry K."/>
            <person name="Lipzen A."/>
            <person name="Henrissat B."/>
            <person name="Riley R."/>
            <person name="Ahrendt S."/>
            <person name="Nagy L.G."/>
            <person name="Grigoriev I.V."/>
            <person name="Martin F."/>
            <person name="Rosso M.N."/>
        </authorList>
    </citation>
    <scope>NUCLEOTIDE SEQUENCE</scope>
    <source>
        <strain evidence="1">CBS 384.51</strain>
    </source>
</reference>
<protein>
    <submittedName>
        <fullName evidence="1">Carbohydrate-binding module family 12 protein</fullName>
    </submittedName>
</protein>
<dbReference type="Proteomes" id="UP001055072">
    <property type="component" value="Unassembled WGS sequence"/>
</dbReference>